<proteinExistence type="predicted"/>
<protein>
    <submittedName>
        <fullName evidence="2">Uncharacterized protein</fullName>
    </submittedName>
</protein>
<evidence type="ECO:0000256" key="1">
    <source>
        <dbReference type="SAM" id="MobiDB-lite"/>
    </source>
</evidence>
<dbReference type="EMBL" id="CAAALY010268231">
    <property type="protein sequence ID" value="VEL41177.1"/>
    <property type="molecule type" value="Genomic_DNA"/>
</dbReference>
<name>A0A3S5BD97_9PLAT</name>
<accession>A0A3S5BD97</accession>
<organism evidence="2 3">
    <name type="scientific">Protopolystoma xenopodis</name>
    <dbReference type="NCBI Taxonomy" id="117903"/>
    <lineage>
        <taxon>Eukaryota</taxon>
        <taxon>Metazoa</taxon>
        <taxon>Spiralia</taxon>
        <taxon>Lophotrochozoa</taxon>
        <taxon>Platyhelminthes</taxon>
        <taxon>Monogenea</taxon>
        <taxon>Polyopisthocotylea</taxon>
        <taxon>Polystomatidea</taxon>
        <taxon>Polystomatidae</taxon>
        <taxon>Protopolystoma</taxon>
    </lineage>
</organism>
<dbReference type="Proteomes" id="UP000784294">
    <property type="component" value="Unassembled WGS sequence"/>
</dbReference>
<keyword evidence="3" id="KW-1185">Reference proteome</keyword>
<feature type="region of interest" description="Disordered" evidence="1">
    <location>
        <begin position="59"/>
        <end position="84"/>
    </location>
</feature>
<evidence type="ECO:0000313" key="2">
    <source>
        <dbReference type="EMBL" id="VEL41177.1"/>
    </source>
</evidence>
<sequence length="84" mass="9615">MEHRRRALRSFRFRITPRLVAPIRSACRQAGLLELRHRLGVMASGLPILQTQPHVPVRLRLPYGNHDHDDHQNPRKGHSGSGQS</sequence>
<reference evidence="2" key="1">
    <citation type="submission" date="2018-11" db="EMBL/GenBank/DDBJ databases">
        <authorList>
            <consortium name="Pathogen Informatics"/>
        </authorList>
    </citation>
    <scope>NUCLEOTIDE SEQUENCE</scope>
</reference>
<gene>
    <name evidence="2" type="ORF">PXEA_LOCUS34617</name>
</gene>
<evidence type="ECO:0000313" key="3">
    <source>
        <dbReference type="Proteomes" id="UP000784294"/>
    </source>
</evidence>
<dbReference type="AlphaFoldDB" id="A0A3S5BD97"/>
<comment type="caution">
    <text evidence="2">The sequence shown here is derived from an EMBL/GenBank/DDBJ whole genome shotgun (WGS) entry which is preliminary data.</text>
</comment>